<dbReference type="OrthoDB" id="9795573at2"/>
<keyword evidence="9" id="KW-1185">Reference proteome</keyword>
<dbReference type="GO" id="GO:0003677">
    <property type="term" value="F:DNA binding"/>
    <property type="evidence" value="ECO:0007669"/>
    <property type="project" value="UniProtKB-UniRule"/>
</dbReference>
<protein>
    <submittedName>
        <fullName evidence="8">Prophage CP4-57 integrase</fullName>
    </submittedName>
</protein>
<dbReference type="Pfam" id="PF13356">
    <property type="entry name" value="Arm-DNA-bind_3"/>
    <property type="match status" value="1"/>
</dbReference>
<dbReference type="SUPFAM" id="SSF56349">
    <property type="entry name" value="DNA breaking-rejoining enzymes"/>
    <property type="match status" value="1"/>
</dbReference>
<dbReference type="InterPro" id="IPR044068">
    <property type="entry name" value="CB"/>
</dbReference>
<dbReference type="InterPro" id="IPR011010">
    <property type="entry name" value="DNA_brk_join_enz"/>
</dbReference>
<feature type="domain" description="Tyr recombinase" evidence="6">
    <location>
        <begin position="227"/>
        <end position="399"/>
    </location>
</feature>
<evidence type="ECO:0000256" key="4">
    <source>
        <dbReference type="ARBA" id="ARBA00023172"/>
    </source>
</evidence>
<dbReference type="CDD" id="cd00801">
    <property type="entry name" value="INT_P4_C"/>
    <property type="match status" value="1"/>
</dbReference>
<dbReference type="PANTHER" id="PTHR30629">
    <property type="entry name" value="PROPHAGE INTEGRASE"/>
    <property type="match status" value="1"/>
</dbReference>
<dbReference type="InterPro" id="IPR010998">
    <property type="entry name" value="Integrase_recombinase_N"/>
</dbReference>
<dbReference type="Pfam" id="PF22022">
    <property type="entry name" value="Phage_int_M"/>
    <property type="match status" value="1"/>
</dbReference>
<dbReference type="Proteomes" id="UP000063387">
    <property type="component" value="Chromosome"/>
</dbReference>
<reference evidence="8 9" key="2">
    <citation type="submission" date="2016-02" db="EMBL/GenBank/DDBJ databases">
        <authorList>
            <person name="Wen L."/>
            <person name="He K."/>
            <person name="Yang H."/>
        </authorList>
    </citation>
    <scope>NUCLEOTIDE SEQUENCE [LARGE SCALE GENOMIC DNA]</scope>
    <source>
        <strain evidence="8 9">AGD 8-3</strain>
    </source>
</reference>
<dbReference type="Pfam" id="PF00589">
    <property type="entry name" value="Phage_integrase"/>
    <property type="match status" value="1"/>
</dbReference>
<dbReference type="InterPro" id="IPR050808">
    <property type="entry name" value="Phage_Integrase"/>
</dbReference>
<evidence type="ECO:0000259" key="6">
    <source>
        <dbReference type="PROSITE" id="PS51898"/>
    </source>
</evidence>
<evidence type="ECO:0000256" key="5">
    <source>
        <dbReference type="PROSITE-ProRule" id="PRU01248"/>
    </source>
</evidence>
<dbReference type="STRING" id="507626.LOKO_00251"/>
<keyword evidence="4" id="KW-0233">DNA recombination</keyword>
<dbReference type="GO" id="GO:0015074">
    <property type="term" value="P:DNA integration"/>
    <property type="evidence" value="ECO:0007669"/>
    <property type="project" value="UniProtKB-KW"/>
</dbReference>
<gene>
    <name evidence="8" type="primary">intA</name>
    <name evidence="8" type="ORF">LOKO_00251</name>
</gene>
<dbReference type="InterPro" id="IPR002104">
    <property type="entry name" value="Integrase_catalytic"/>
</dbReference>
<evidence type="ECO:0000256" key="2">
    <source>
        <dbReference type="ARBA" id="ARBA00022908"/>
    </source>
</evidence>
<reference evidence="8 9" key="1">
    <citation type="journal article" date="2016" name="Genome Announc.">
        <title>Draft Genome Sequence of 'Halomonas chromatireducens' Strain AGD 8-3, a Haloalkaliphilic Chromate- and Selenite-Reducing Gammaproteobacterium.</title>
        <authorList>
            <person name="Sharko F.S."/>
            <person name="Shapovalova A.A."/>
            <person name="Tsygankova S.V."/>
            <person name="Komova A.V."/>
            <person name="Boulygina E.S."/>
            <person name="Teslyuk A.B."/>
            <person name="Gotovtsev P.M."/>
            <person name="Namsaraev Z.B."/>
            <person name="Khijniak T.V."/>
            <person name="Nedoluzhko A.V."/>
            <person name="Vasilov R.G."/>
        </authorList>
    </citation>
    <scope>NUCLEOTIDE SEQUENCE [LARGE SCALE GENOMIC DNA]</scope>
    <source>
        <strain evidence="8 9">AGD 8-3</strain>
    </source>
</reference>
<dbReference type="PANTHER" id="PTHR30629:SF2">
    <property type="entry name" value="PROPHAGE INTEGRASE INTS-RELATED"/>
    <property type="match status" value="1"/>
</dbReference>
<dbReference type="KEGG" id="hco:LOKO_00251"/>
<keyword evidence="2" id="KW-0229">DNA integration</keyword>
<dbReference type="AlphaFoldDB" id="A0A109UKR0"/>
<dbReference type="PROSITE" id="PS51900">
    <property type="entry name" value="CB"/>
    <property type="match status" value="1"/>
</dbReference>
<dbReference type="GO" id="GO:0006310">
    <property type="term" value="P:DNA recombination"/>
    <property type="evidence" value="ECO:0007669"/>
    <property type="project" value="UniProtKB-KW"/>
</dbReference>
<dbReference type="InterPro" id="IPR038488">
    <property type="entry name" value="Integrase_DNA-bd_sf"/>
</dbReference>
<dbReference type="EMBL" id="CP014226">
    <property type="protein sequence ID" value="AMC99347.1"/>
    <property type="molecule type" value="Genomic_DNA"/>
</dbReference>
<sequence>MPRKARTLSALEVKRLTTPGFHAVGDVAGLLLRVDKSGSRSWILRYTTGETRLAASGKPYKVRRDHGLGGYPDTSLAMAREKARKVREMLAEGIDPLAERKAAKQARLAAELARLTFSEAAQAVIKVKQAEASNPKHARQWRQSLEAYALPTLGAMSVADIELVHVKQALEPIWQSKPTTAARVRQRIESVLSWATAHGHRTGPNPAAWKSNLDAVLPAPAKIKKKAHHRAMPIDDMPAFWARLSERDDMPAKALAFTILTGCRSGEVLGARWEELDLAGAGWIIPPERMKGRREHRVPLSPAAVELLRSLPQADAGLVFTRDKGRKLSDRAMTDLLAAMGEKERATVHGMRSTFRDWMAERTATPHDVAEMALGHAIANQAEAAYRRGDLLAKRARLMKQWAAFLVTTASASDKKITAIRKVSSKVSTE</sequence>
<dbReference type="InterPro" id="IPR013762">
    <property type="entry name" value="Integrase-like_cat_sf"/>
</dbReference>
<evidence type="ECO:0000256" key="1">
    <source>
        <dbReference type="ARBA" id="ARBA00008857"/>
    </source>
</evidence>
<accession>A0A109UKR0</accession>
<comment type="similarity">
    <text evidence="1">Belongs to the 'phage' integrase family.</text>
</comment>
<dbReference type="PROSITE" id="PS51898">
    <property type="entry name" value="TYR_RECOMBINASE"/>
    <property type="match status" value="1"/>
</dbReference>
<dbReference type="InterPro" id="IPR025166">
    <property type="entry name" value="Integrase_DNA_bind_dom"/>
</dbReference>
<dbReference type="RefSeq" id="WP_066443978.1">
    <property type="nucleotide sequence ID" value="NZ_CP014226.1"/>
</dbReference>
<proteinExistence type="inferred from homology"/>
<organism evidence="8 9">
    <name type="scientific">Halomonas chromatireducens</name>
    <dbReference type="NCBI Taxonomy" id="507626"/>
    <lineage>
        <taxon>Bacteria</taxon>
        <taxon>Pseudomonadati</taxon>
        <taxon>Pseudomonadota</taxon>
        <taxon>Gammaproteobacteria</taxon>
        <taxon>Oceanospirillales</taxon>
        <taxon>Halomonadaceae</taxon>
        <taxon>Halomonas</taxon>
    </lineage>
</organism>
<evidence type="ECO:0000256" key="3">
    <source>
        <dbReference type="ARBA" id="ARBA00023125"/>
    </source>
</evidence>
<dbReference type="InterPro" id="IPR053876">
    <property type="entry name" value="Phage_int_M"/>
</dbReference>
<dbReference type="Gene3D" id="3.30.160.390">
    <property type="entry name" value="Integrase, DNA-binding domain"/>
    <property type="match status" value="1"/>
</dbReference>
<evidence type="ECO:0000259" key="7">
    <source>
        <dbReference type="PROSITE" id="PS51900"/>
    </source>
</evidence>
<evidence type="ECO:0000313" key="8">
    <source>
        <dbReference type="EMBL" id="AMC99347.1"/>
    </source>
</evidence>
<name>A0A109UKR0_9GAMM</name>
<dbReference type="Gene3D" id="1.10.150.130">
    <property type="match status" value="1"/>
</dbReference>
<evidence type="ECO:0000313" key="9">
    <source>
        <dbReference type="Proteomes" id="UP000063387"/>
    </source>
</evidence>
<dbReference type="PATRIC" id="fig|507626.3.peg.246"/>
<feature type="domain" description="Core-binding (CB)" evidence="7">
    <location>
        <begin position="115"/>
        <end position="196"/>
    </location>
</feature>
<keyword evidence="3 5" id="KW-0238">DNA-binding</keyword>
<dbReference type="Gene3D" id="1.10.443.10">
    <property type="entry name" value="Intergrase catalytic core"/>
    <property type="match status" value="1"/>
</dbReference>